<gene>
    <name evidence="1" type="ORF">QAD02_010815</name>
</gene>
<evidence type="ECO:0000313" key="2">
    <source>
        <dbReference type="Proteomes" id="UP001239111"/>
    </source>
</evidence>
<reference evidence="1" key="1">
    <citation type="submission" date="2023-04" db="EMBL/GenBank/DDBJ databases">
        <title>A chromosome-level genome assembly of the parasitoid wasp Eretmocerus hayati.</title>
        <authorList>
            <person name="Zhong Y."/>
            <person name="Liu S."/>
            <person name="Liu Y."/>
        </authorList>
    </citation>
    <scope>NUCLEOTIDE SEQUENCE</scope>
    <source>
        <strain evidence="1">ZJU_SS_LIU_2023</strain>
    </source>
</reference>
<keyword evidence="2" id="KW-1185">Reference proteome</keyword>
<sequence length="346" mass="39517">MSSKKGKSSHPKRDLIGSATFRWAILETIYDSNPAISEKFSSGSYGENVWHLKFSSRTIFGAQSNQNQFVLELFLDNSRLPEVEVELEISLTSYTKEFSIVKNHYSVKKGKSITLLSLTNRDKIEKAYKISNNKFAAKLHCRISHYSTNNTHLNTFLCDSNDIQVCEHKMLKDLGVIMKNNKLSDVDLIVKRQRFHAHKIILASRSPVFMAMFENDMQEKLSNMIDIPDINPVTMTKLLSYIYTDQVENIEDSVEDLIAAAEKYQLEGLKCICSKVILKKLDEQNVIGYLILADRYNALYLKDQSLNFICHHIKNLQKMNGLDVLTSSHPKLLREILVKISNTTAG</sequence>
<comment type="caution">
    <text evidence="1">The sequence shown here is derived from an EMBL/GenBank/DDBJ whole genome shotgun (WGS) entry which is preliminary data.</text>
</comment>
<name>A0ACC2NV96_9HYME</name>
<protein>
    <submittedName>
        <fullName evidence="1">Uncharacterized protein</fullName>
    </submittedName>
</protein>
<dbReference type="Proteomes" id="UP001239111">
    <property type="component" value="Chromosome 2"/>
</dbReference>
<dbReference type="EMBL" id="CM056742">
    <property type="protein sequence ID" value="KAJ8675029.1"/>
    <property type="molecule type" value="Genomic_DNA"/>
</dbReference>
<evidence type="ECO:0000313" key="1">
    <source>
        <dbReference type="EMBL" id="KAJ8675029.1"/>
    </source>
</evidence>
<proteinExistence type="predicted"/>
<accession>A0ACC2NV96</accession>
<organism evidence="1 2">
    <name type="scientific">Eretmocerus hayati</name>
    <dbReference type="NCBI Taxonomy" id="131215"/>
    <lineage>
        <taxon>Eukaryota</taxon>
        <taxon>Metazoa</taxon>
        <taxon>Ecdysozoa</taxon>
        <taxon>Arthropoda</taxon>
        <taxon>Hexapoda</taxon>
        <taxon>Insecta</taxon>
        <taxon>Pterygota</taxon>
        <taxon>Neoptera</taxon>
        <taxon>Endopterygota</taxon>
        <taxon>Hymenoptera</taxon>
        <taxon>Apocrita</taxon>
        <taxon>Proctotrupomorpha</taxon>
        <taxon>Chalcidoidea</taxon>
        <taxon>Aphelinidae</taxon>
        <taxon>Aphelininae</taxon>
        <taxon>Eretmocerus</taxon>
    </lineage>
</organism>